<keyword evidence="2" id="KW-1185">Reference proteome</keyword>
<name>A0ABQ9HRW7_9NEOP</name>
<evidence type="ECO:0000313" key="2">
    <source>
        <dbReference type="Proteomes" id="UP001159363"/>
    </source>
</evidence>
<comment type="caution">
    <text evidence="1">The sequence shown here is derived from an EMBL/GenBank/DDBJ whole genome shotgun (WGS) entry which is preliminary data.</text>
</comment>
<sequence>MTQIEIFCYGKKTRLHGIQYRLFVLKVEISCISQYLVAELETRGVKLTFLLVPRIKFVGVTYRKGPMSNLQTAIDIEGIGKPKKAALLVVKLLAKPLIFWACFSNTAQNSIALWKLWEATNKFIDSLRVDYPIFNSIIYLLIMYLRV</sequence>
<organism evidence="1 2">
    <name type="scientific">Dryococelus australis</name>
    <dbReference type="NCBI Taxonomy" id="614101"/>
    <lineage>
        <taxon>Eukaryota</taxon>
        <taxon>Metazoa</taxon>
        <taxon>Ecdysozoa</taxon>
        <taxon>Arthropoda</taxon>
        <taxon>Hexapoda</taxon>
        <taxon>Insecta</taxon>
        <taxon>Pterygota</taxon>
        <taxon>Neoptera</taxon>
        <taxon>Polyneoptera</taxon>
        <taxon>Phasmatodea</taxon>
        <taxon>Verophasmatodea</taxon>
        <taxon>Anareolatae</taxon>
        <taxon>Phasmatidae</taxon>
        <taxon>Eurycanthinae</taxon>
        <taxon>Dryococelus</taxon>
    </lineage>
</organism>
<reference evidence="1 2" key="1">
    <citation type="submission" date="2023-02" db="EMBL/GenBank/DDBJ databases">
        <title>LHISI_Scaffold_Assembly.</title>
        <authorList>
            <person name="Stuart O.P."/>
            <person name="Cleave R."/>
            <person name="Magrath M.J.L."/>
            <person name="Mikheyev A.S."/>
        </authorList>
    </citation>
    <scope>NUCLEOTIDE SEQUENCE [LARGE SCALE GENOMIC DNA]</scope>
    <source>
        <strain evidence="1">Daus_M_001</strain>
        <tissue evidence="1">Leg muscle</tissue>
    </source>
</reference>
<dbReference type="EMBL" id="JARBHB010000004">
    <property type="protein sequence ID" value="KAJ8887132.1"/>
    <property type="molecule type" value="Genomic_DNA"/>
</dbReference>
<proteinExistence type="predicted"/>
<dbReference type="Proteomes" id="UP001159363">
    <property type="component" value="Chromosome X"/>
</dbReference>
<evidence type="ECO:0000313" key="1">
    <source>
        <dbReference type="EMBL" id="KAJ8887132.1"/>
    </source>
</evidence>
<protein>
    <submittedName>
        <fullName evidence="1">Uncharacterized protein</fullName>
    </submittedName>
</protein>
<accession>A0ABQ9HRW7</accession>
<gene>
    <name evidence="1" type="ORF">PR048_013347</name>
</gene>